<evidence type="ECO:0000259" key="1">
    <source>
        <dbReference type="Pfam" id="PF12697"/>
    </source>
</evidence>
<feature type="domain" description="AB hydrolase-1" evidence="1">
    <location>
        <begin position="26"/>
        <end position="277"/>
    </location>
</feature>
<dbReference type="Pfam" id="PF12697">
    <property type="entry name" value="Abhydrolase_6"/>
    <property type="match status" value="1"/>
</dbReference>
<dbReference type="InterPro" id="IPR000073">
    <property type="entry name" value="AB_hydrolase_1"/>
</dbReference>
<dbReference type="RefSeq" id="WP_140929388.1">
    <property type="nucleotide sequence ID" value="NZ_VFSU01000034.1"/>
</dbReference>
<dbReference type="PANTHER" id="PTHR43798">
    <property type="entry name" value="MONOACYLGLYCEROL LIPASE"/>
    <property type="match status" value="1"/>
</dbReference>
<comment type="caution">
    <text evidence="2">The sequence shown here is derived from an EMBL/GenBank/DDBJ whole genome shotgun (WGS) entry which is preliminary data.</text>
</comment>
<dbReference type="InterPro" id="IPR050266">
    <property type="entry name" value="AB_hydrolase_sf"/>
</dbReference>
<name>A0A501XDH1_9SPHN</name>
<dbReference type="InterPro" id="IPR029058">
    <property type="entry name" value="AB_hydrolase_fold"/>
</dbReference>
<accession>A0A501XDH1</accession>
<proteinExistence type="predicted"/>
<gene>
    <name evidence="2" type="ORF">FJQ54_15840</name>
</gene>
<dbReference type="EMBL" id="VFSU01000034">
    <property type="protein sequence ID" value="TPE58536.1"/>
    <property type="molecule type" value="Genomic_DNA"/>
</dbReference>
<protein>
    <submittedName>
        <fullName evidence="2">Alpha/beta hydrolase</fullName>
    </submittedName>
</protein>
<sequence>MRPRESYIPVPGGRIFALEWGEGPLLLFTHATGMCARVYSELLEPLADRFHIIAYDARGHGRTELEAIPGQIPTDWVLYRQDLRNLIEALGGGPVRLAGHSFGASVSLETAADNPGLATSLCLIDPPFIPFAQAEAYRTARDAGTAMPNHMADQAERRRSHFASREAARTAYHNRGVFTGWPDRALDDYIEGGLLPDETGVRLACTPAWEATSFRGVTSSFQSSVTTVNVPLSLLAASHGSTVPAHEEDWIRAHVRNAMVQRVPNTGHFLPVTHPDLIRPHLAALV</sequence>
<dbReference type="AlphaFoldDB" id="A0A501XDH1"/>
<keyword evidence="2" id="KW-0378">Hydrolase</keyword>
<dbReference type="SUPFAM" id="SSF53474">
    <property type="entry name" value="alpha/beta-Hydrolases"/>
    <property type="match status" value="1"/>
</dbReference>
<dbReference type="OrthoDB" id="9804723at2"/>
<keyword evidence="3" id="KW-1185">Reference proteome</keyword>
<reference evidence="2 3" key="1">
    <citation type="submission" date="2019-06" db="EMBL/GenBank/DDBJ databases">
        <authorList>
            <person name="Lee I."/>
            <person name="Jang G.I."/>
            <person name="Hwang C.Y."/>
        </authorList>
    </citation>
    <scope>NUCLEOTIDE SEQUENCE [LARGE SCALE GENOMIC DNA]</scope>
    <source>
        <strain evidence="2 3">PAMC 28131</strain>
    </source>
</reference>
<evidence type="ECO:0000313" key="2">
    <source>
        <dbReference type="EMBL" id="TPE58536.1"/>
    </source>
</evidence>
<dbReference type="GO" id="GO:0016020">
    <property type="term" value="C:membrane"/>
    <property type="evidence" value="ECO:0007669"/>
    <property type="project" value="TreeGrafter"/>
</dbReference>
<evidence type="ECO:0000313" key="3">
    <source>
        <dbReference type="Proteomes" id="UP000319897"/>
    </source>
</evidence>
<organism evidence="2 3">
    <name type="scientific">Sandaracinobacter neustonicus</name>
    <dbReference type="NCBI Taxonomy" id="1715348"/>
    <lineage>
        <taxon>Bacteria</taxon>
        <taxon>Pseudomonadati</taxon>
        <taxon>Pseudomonadota</taxon>
        <taxon>Alphaproteobacteria</taxon>
        <taxon>Sphingomonadales</taxon>
        <taxon>Sphingosinicellaceae</taxon>
        <taxon>Sandaracinobacter</taxon>
    </lineage>
</organism>
<dbReference type="GO" id="GO:0016787">
    <property type="term" value="F:hydrolase activity"/>
    <property type="evidence" value="ECO:0007669"/>
    <property type="project" value="UniProtKB-KW"/>
</dbReference>
<dbReference type="PANTHER" id="PTHR43798:SF33">
    <property type="entry name" value="HYDROLASE, PUTATIVE (AFU_ORTHOLOGUE AFUA_2G14860)-RELATED"/>
    <property type="match status" value="1"/>
</dbReference>
<dbReference type="Gene3D" id="3.40.50.1820">
    <property type="entry name" value="alpha/beta hydrolase"/>
    <property type="match status" value="1"/>
</dbReference>
<dbReference type="Proteomes" id="UP000319897">
    <property type="component" value="Unassembled WGS sequence"/>
</dbReference>